<reference evidence="1 2" key="1">
    <citation type="submission" date="2018-10" db="EMBL/GenBank/DDBJ databases">
        <authorList>
            <person name="Li J."/>
        </authorList>
    </citation>
    <scope>NUCLEOTIDE SEQUENCE [LARGE SCALE GENOMIC DNA]</scope>
    <source>
        <strain evidence="1 2">ZD1-4</strain>
    </source>
</reference>
<evidence type="ECO:0000313" key="1">
    <source>
        <dbReference type="EMBL" id="RLQ85881.1"/>
    </source>
</evidence>
<evidence type="ECO:0000313" key="2">
    <source>
        <dbReference type="Proteomes" id="UP000282460"/>
    </source>
</evidence>
<dbReference type="NCBIfam" id="TIGR03544">
    <property type="entry name" value="DivI1A_domain"/>
    <property type="match status" value="2"/>
</dbReference>
<dbReference type="EMBL" id="RCWJ01000001">
    <property type="protein sequence ID" value="RLQ85881.1"/>
    <property type="molecule type" value="Genomic_DNA"/>
</dbReference>
<keyword evidence="2" id="KW-1185">Reference proteome</keyword>
<dbReference type="InterPro" id="IPR019932">
    <property type="entry name" value="CHP03543"/>
</dbReference>
<comment type="caution">
    <text evidence="1">The sequence shown here is derived from an EMBL/GenBank/DDBJ whole genome shotgun (WGS) entry which is preliminary data.</text>
</comment>
<dbReference type="NCBIfam" id="TIGR03543">
    <property type="entry name" value="divI1A_rptt_fam"/>
    <property type="match status" value="1"/>
</dbReference>
<organism evidence="1 2">
    <name type="scientific">Mycetocola zhadangensis</name>
    <dbReference type="NCBI Taxonomy" id="1164595"/>
    <lineage>
        <taxon>Bacteria</taxon>
        <taxon>Bacillati</taxon>
        <taxon>Actinomycetota</taxon>
        <taxon>Actinomycetes</taxon>
        <taxon>Micrococcales</taxon>
        <taxon>Microbacteriaceae</taxon>
        <taxon>Mycetocola</taxon>
    </lineage>
</organism>
<proteinExistence type="predicted"/>
<accession>A0A3L7J8V2</accession>
<dbReference type="Gene3D" id="6.10.250.660">
    <property type="match status" value="1"/>
</dbReference>
<name>A0A3L7J8V2_9MICO</name>
<sequence>MSTTFPPTRKRTKGYNVTQVDAFLAQARAAYDADDSGPTGLTASDIRHTSFSLVRGGYSTSHVDAALERLEDAFALRERERAFTERGKGEWLGSARETAQVILNRITRPDGRRFHRTSILAQGYSVADVDALCVSLTDYFERGVPFSTDAVRTAVFGAQRGGYREAQVDLLLDSVIEVMLAVR</sequence>
<gene>
    <name evidence="1" type="ORF">D9V28_03220</name>
</gene>
<dbReference type="InterPro" id="IPR019933">
    <property type="entry name" value="DivIVA_domain"/>
</dbReference>
<protein>
    <submittedName>
        <fullName evidence="1">DivIVA domain-containing protein</fullName>
    </submittedName>
</protein>
<dbReference type="OrthoDB" id="3480096at2"/>
<dbReference type="AlphaFoldDB" id="A0A3L7J8V2"/>
<dbReference type="RefSeq" id="WP_121658243.1">
    <property type="nucleotide sequence ID" value="NZ_BMEK01000001.1"/>
</dbReference>
<dbReference type="Proteomes" id="UP000282460">
    <property type="component" value="Unassembled WGS sequence"/>
</dbReference>